<dbReference type="InterPro" id="IPR032687">
    <property type="entry name" value="AraC-type_N"/>
</dbReference>
<dbReference type="EMBL" id="PIPV01000002">
    <property type="protein sequence ID" value="RUO57398.1"/>
    <property type="molecule type" value="Genomic_DNA"/>
</dbReference>
<comment type="caution">
    <text evidence="3">The sequence shown here is derived from an EMBL/GenBank/DDBJ whole genome shotgun (WGS) entry which is preliminary data.</text>
</comment>
<gene>
    <name evidence="3" type="ORF">CWE25_02755</name>
</gene>
<proteinExistence type="predicted"/>
<dbReference type="Pfam" id="PF12625">
    <property type="entry name" value="Arabinose_bd"/>
    <property type="match status" value="1"/>
</dbReference>
<feature type="domain" description="HTH-type transcriptional regulator AraC-type N-terminal" evidence="2">
    <location>
        <begin position="29"/>
        <end position="166"/>
    </location>
</feature>
<protein>
    <recommendedName>
        <fullName evidence="2">HTH-type transcriptional regulator AraC-type N-terminal domain-containing protein</fullName>
    </recommendedName>
</protein>
<evidence type="ECO:0000313" key="3">
    <source>
        <dbReference type="EMBL" id="RUO57398.1"/>
    </source>
</evidence>
<dbReference type="PANTHER" id="PTHR47894:SF1">
    <property type="entry name" value="HTH-TYPE TRANSCRIPTIONAL REGULATOR VQSM"/>
    <property type="match status" value="1"/>
</dbReference>
<name>A0A432Y8T5_9GAMM</name>
<dbReference type="Proteomes" id="UP000287330">
    <property type="component" value="Unassembled WGS sequence"/>
</dbReference>
<dbReference type="GO" id="GO:0005829">
    <property type="term" value="C:cytosol"/>
    <property type="evidence" value="ECO:0007669"/>
    <property type="project" value="TreeGrafter"/>
</dbReference>
<reference evidence="4" key="1">
    <citation type="journal article" date="2018" name="Front. Microbiol.">
        <title>Genome-Based Analysis Reveals the Taxonomy and Diversity of the Family Idiomarinaceae.</title>
        <authorList>
            <person name="Liu Y."/>
            <person name="Lai Q."/>
            <person name="Shao Z."/>
        </authorList>
    </citation>
    <scope>NUCLEOTIDE SEQUENCE [LARGE SCALE GENOMIC DNA]</scope>
    <source>
        <strain evidence="4">F23</strain>
    </source>
</reference>
<dbReference type="AlphaFoldDB" id="A0A432Y8T5"/>
<dbReference type="Gene3D" id="1.10.10.60">
    <property type="entry name" value="Homeodomain-like"/>
    <property type="match status" value="1"/>
</dbReference>
<sequence length="334" mass="37764">MRRESIIKSRELIARPLLKALLPIAERRGVSPHQLLKGTHVFDDELKPSAGRSSEQDLARIIAAAEQLVGDAQLWPLVIQSLHQQRLCPALDCIRYASTFNAALLSSLRYQALLHPFILIRPKRLQQRLHIDWLPVSGLPDKHNKAFREACDKLMLALVVHAARVCQVNLSDWRIGVHDPDSLPVSWQTWIGTIDSRPIPCLSFPMHHLPTNNPTASANDFQQARSFAELQHETLNPQAPLTEALSWMLKKAKQGEETSLAELSNALNMSASTCKRLLASQGINFKLLADYARLKYFLYHSEAKPHTQAELAAKLGYSHPNNLRRARRRWLASF</sequence>
<keyword evidence="1" id="KW-0238">DNA-binding</keyword>
<evidence type="ECO:0000259" key="2">
    <source>
        <dbReference type="Pfam" id="PF12625"/>
    </source>
</evidence>
<dbReference type="PANTHER" id="PTHR47894">
    <property type="entry name" value="HTH-TYPE TRANSCRIPTIONAL REGULATOR GADX"/>
    <property type="match status" value="1"/>
</dbReference>
<dbReference type="OrthoDB" id="6079354at2"/>
<evidence type="ECO:0000256" key="1">
    <source>
        <dbReference type="ARBA" id="ARBA00023125"/>
    </source>
</evidence>
<evidence type="ECO:0000313" key="4">
    <source>
        <dbReference type="Proteomes" id="UP000287330"/>
    </source>
</evidence>
<organism evidence="3 4">
    <name type="scientific">Idiomarina fontislapidosi</name>
    <dbReference type="NCBI Taxonomy" id="263723"/>
    <lineage>
        <taxon>Bacteria</taxon>
        <taxon>Pseudomonadati</taxon>
        <taxon>Pseudomonadota</taxon>
        <taxon>Gammaproteobacteria</taxon>
        <taxon>Alteromonadales</taxon>
        <taxon>Idiomarinaceae</taxon>
        <taxon>Idiomarina</taxon>
    </lineage>
</organism>
<dbReference type="RefSeq" id="WP_110573602.1">
    <property type="nucleotide sequence ID" value="NZ_PIPV01000002.1"/>
</dbReference>
<accession>A0A432Y8T5</accession>
<dbReference type="GO" id="GO:0000976">
    <property type="term" value="F:transcription cis-regulatory region binding"/>
    <property type="evidence" value="ECO:0007669"/>
    <property type="project" value="TreeGrafter"/>
</dbReference>
<dbReference type="GO" id="GO:0003700">
    <property type="term" value="F:DNA-binding transcription factor activity"/>
    <property type="evidence" value="ECO:0007669"/>
    <property type="project" value="TreeGrafter"/>
</dbReference>
<keyword evidence="4" id="KW-1185">Reference proteome</keyword>